<dbReference type="EMBL" id="LWDV01000008">
    <property type="protein sequence ID" value="OCL27186.1"/>
    <property type="molecule type" value="Genomic_DNA"/>
</dbReference>
<proteinExistence type="predicted"/>
<sequence length="132" mass="15324">MIYDKLIEWDNRYNKNSAQFIEKIDILPTTISFILGTITSGFLKEIGKEVWNNLKKIFISEDENKRMPGFEFNFIYEGIEIIAELESDAPQELKKALNNLNGIINKILDGEEDVGKMRFTLDSDGGEWKREE</sequence>
<accession>A0A1C0AA83</accession>
<dbReference type="RefSeq" id="WP_068716814.1">
    <property type="nucleotide sequence ID" value="NZ_LWDV01000008.1"/>
</dbReference>
<gene>
    <name evidence="1" type="ORF">U472_06850</name>
</gene>
<dbReference type="OrthoDB" id="2113032at2"/>
<protein>
    <submittedName>
        <fullName evidence="1">Uncharacterized protein</fullName>
    </submittedName>
</protein>
<evidence type="ECO:0000313" key="1">
    <source>
        <dbReference type="EMBL" id="OCL27186.1"/>
    </source>
</evidence>
<reference evidence="1 2" key="2">
    <citation type="submission" date="2016-08" db="EMBL/GenBank/DDBJ databases">
        <title>Orenia metallireducens sp. nov. strain Z6, a Novel Metal-reducing Firmicute from the Deep Subsurface.</title>
        <authorList>
            <person name="Maxim B.I."/>
            <person name="Kenneth K."/>
            <person name="Flynn T.M."/>
            <person name="Oloughlin E.J."/>
            <person name="Locke R.A."/>
            <person name="Weber J.R."/>
            <person name="Egan S.M."/>
            <person name="Mackie R.I."/>
            <person name="Cann I.K."/>
        </authorList>
    </citation>
    <scope>NUCLEOTIDE SEQUENCE [LARGE SCALE GENOMIC DNA]</scope>
    <source>
        <strain evidence="1 2">Z6</strain>
    </source>
</reference>
<organism evidence="1 2">
    <name type="scientific">Orenia metallireducens</name>
    <dbReference type="NCBI Taxonomy" id="1413210"/>
    <lineage>
        <taxon>Bacteria</taxon>
        <taxon>Bacillati</taxon>
        <taxon>Bacillota</taxon>
        <taxon>Clostridia</taxon>
        <taxon>Halanaerobiales</taxon>
        <taxon>Halobacteroidaceae</taxon>
        <taxon>Orenia</taxon>
    </lineage>
</organism>
<reference evidence="2" key="1">
    <citation type="submission" date="2016-07" db="EMBL/GenBank/DDBJ databases">
        <authorList>
            <person name="Florea S."/>
            <person name="Webb J.S."/>
            <person name="Jaromczyk J."/>
            <person name="Schardl C.L."/>
        </authorList>
    </citation>
    <scope>NUCLEOTIDE SEQUENCE [LARGE SCALE GENOMIC DNA]</scope>
    <source>
        <strain evidence="2">Z6</strain>
    </source>
</reference>
<keyword evidence="2" id="KW-1185">Reference proteome</keyword>
<comment type="caution">
    <text evidence="1">The sequence shown here is derived from an EMBL/GenBank/DDBJ whole genome shotgun (WGS) entry which is preliminary data.</text>
</comment>
<name>A0A1C0AA83_9FIRM</name>
<dbReference type="Proteomes" id="UP000093514">
    <property type="component" value="Unassembled WGS sequence"/>
</dbReference>
<evidence type="ECO:0000313" key="2">
    <source>
        <dbReference type="Proteomes" id="UP000093514"/>
    </source>
</evidence>
<dbReference type="AlphaFoldDB" id="A0A1C0AA83"/>